<name>A0A5K1IY93_9ACTN</name>
<reference evidence="2 3" key="1">
    <citation type="submission" date="2019-10" db="EMBL/GenBank/DDBJ databases">
        <authorList>
            <person name="Wolf R A."/>
        </authorList>
    </citation>
    <scope>NUCLEOTIDE SEQUENCE [LARGE SCALE GENOMIC DNA]</scope>
    <source>
        <strain evidence="2">Collinsella_aerofaciens_AK_138A</strain>
    </source>
</reference>
<dbReference type="Proteomes" id="UP000330807">
    <property type="component" value="Unassembled WGS sequence"/>
</dbReference>
<accession>A0A5K1IY93</accession>
<protein>
    <recommendedName>
        <fullName evidence="1">Nucleotidyltransferase-like domain-containing protein</fullName>
    </recommendedName>
</protein>
<evidence type="ECO:0000259" key="1">
    <source>
        <dbReference type="Pfam" id="PF12281"/>
    </source>
</evidence>
<dbReference type="AlphaFoldDB" id="A0A5K1IY93"/>
<gene>
    <name evidence="2" type="ORF">LMKDKBCB_01661</name>
</gene>
<proteinExistence type="predicted"/>
<evidence type="ECO:0000313" key="3">
    <source>
        <dbReference type="Proteomes" id="UP000330807"/>
    </source>
</evidence>
<sequence length="220" mass="24662">MPTEQQHAFSKVLDLVEEAGCIDHVVLIGSWAEFAYREADVLPGFCPNIKTMDVDFLVRNLRRPSPAARLTALAKERGFFVESDRMTGTTKLLDITGLEVEFLIRKMGEGKEPALKTNIGVTAQALWHMDVILKNTINVRCLSHVVTVPIPEAYAIHKMIINSERGKKAEKDAHAVENMLPLLDEEKLNKIFSSLSKKEKARVRTFAETHGVATRILEIV</sequence>
<dbReference type="RefSeq" id="WP_156063302.1">
    <property type="nucleotide sequence ID" value="NZ_CABWIH010000033.1"/>
</dbReference>
<organism evidence="2 3">
    <name type="scientific">Collinsella aerofaciens</name>
    <dbReference type="NCBI Taxonomy" id="74426"/>
    <lineage>
        <taxon>Bacteria</taxon>
        <taxon>Bacillati</taxon>
        <taxon>Actinomycetota</taxon>
        <taxon>Coriobacteriia</taxon>
        <taxon>Coriobacteriales</taxon>
        <taxon>Coriobacteriaceae</taxon>
        <taxon>Collinsella</taxon>
    </lineage>
</organism>
<dbReference type="Pfam" id="PF12281">
    <property type="entry name" value="NTP_transf_8"/>
    <property type="match status" value="1"/>
</dbReference>
<evidence type="ECO:0000313" key="2">
    <source>
        <dbReference type="EMBL" id="VWL94123.1"/>
    </source>
</evidence>
<dbReference type="InterPro" id="IPR058575">
    <property type="entry name" value="NTP_transf_8_dom"/>
</dbReference>
<feature type="domain" description="Nucleotidyltransferase-like" evidence="1">
    <location>
        <begin position="10"/>
        <end position="187"/>
    </location>
</feature>
<dbReference type="EMBL" id="CABWIH010000033">
    <property type="protein sequence ID" value="VWL94123.1"/>
    <property type="molecule type" value="Genomic_DNA"/>
</dbReference>